<reference evidence="1" key="1">
    <citation type="submission" date="2023-07" db="EMBL/GenBank/DDBJ databases">
        <title>Genomic Encyclopedia of Type Strains, Phase IV (KMG-IV): sequencing the most valuable type-strain genomes for metagenomic binning, comparative biology and taxonomic classification.</title>
        <authorList>
            <person name="Goeker M."/>
        </authorList>
    </citation>
    <scope>NUCLEOTIDE SEQUENCE</scope>
    <source>
        <strain evidence="1">DSM 24202</strain>
    </source>
</reference>
<name>A0AAE4APE4_9BACT</name>
<evidence type="ECO:0000313" key="2">
    <source>
        <dbReference type="Proteomes" id="UP001238163"/>
    </source>
</evidence>
<dbReference type="EMBL" id="JAUSVL010000001">
    <property type="protein sequence ID" value="MDQ0290440.1"/>
    <property type="molecule type" value="Genomic_DNA"/>
</dbReference>
<gene>
    <name evidence="1" type="ORF">J3R75_002547</name>
</gene>
<dbReference type="Proteomes" id="UP001238163">
    <property type="component" value="Unassembled WGS sequence"/>
</dbReference>
<accession>A0AAE4APE4</accession>
<proteinExistence type="predicted"/>
<dbReference type="AlphaFoldDB" id="A0AAE4APE4"/>
<dbReference type="RefSeq" id="WP_307261966.1">
    <property type="nucleotide sequence ID" value="NZ_JAUSVL010000001.1"/>
</dbReference>
<organism evidence="1 2">
    <name type="scientific">Oligosphaera ethanolica</name>
    <dbReference type="NCBI Taxonomy" id="760260"/>
    <lineage>
        <taxon>Bacteria</taxon>
        <taxon>Pseudomonadati</taxon>
        <taxon>Lentisphaerota</taxon>
        <taxon>Oligosphaeria</taxon>
        <taxon>Oligosphaerales</taxon>
        <taxon>Oligosphaeraceae</taxon>
        <taxon>Oligosphaera</taxon>
    </lineage>
</organism>
<keyword evidence="2" id="KW-1185">Reference proteome</keyword>
<comment type="caution">
    <text evidence="1">The sequence shown here is derived from an EMBL/GenBank/DDBJ whole genome shotgun (WGS) entry which is preliminary data.</text>
</comment>
<sequence>MATKNRRDIEITLVGMQMPSLAASKNSGHLLTVNLIWPRVTIALRTAVKTIDLAKGECSAGQWPWCRRVLFKETIEDRFGIGVTVSEALSAHRLAQFARFFAGSALDIGEDIVEDALPGVAGDIAAIPLDYASKKLLKSSEPALWATGDCDLDCQSVAPDNEVQTITVPLVAACKRVKTVTKHQHSKSSPPAHRKQIVIVDKDAPDGCVQLAIRILS</sequence>
<protein>
    <submittedName>
        <fullName evidence="1">Uncharacterized protein</fullName>
    </submittedName>
</protein>
<evidence type="ECO:0000313" key="1">
    <source>
        <dbReference type="EMBL" id="MDQ0290440.1"/>
    </source>
</evidence>